<protein>
    <submittedName>
        <fullName evidence="1">Uncharacterized protein</fullName>
    </submittedName>
</protein>
<gene>
    <name evidence="1" type="ORF">M125_5567</name>
</gene>
<comment type="caution">
    <text evidence="1">The sequence shown here is derived from an EMBL/GenBank/DDBJ whole genome shotgun (WGS) entry which is preliminary data.</text>
</comment>
<evidence type="ECO:0000313" key="1">
    <source>
        <dbReference type="EMBL" id="EXY87807.1"/>
    </source>
</evidence>
<organism evidence="1 2">
    <name type="scientific">Bacteroides fragilis str. 3998T(B)3</name>
    <dbReference type="NCBI Taxonomy" id="1339316"/>
    <lineage>
        <taxon>Bacteria</taxon>
        <taxon>Pseudomonadati</taxon>
        <taxon>Bacteroidota</taxon>
        <taxon>Bacteroidia</taxon>
        <taxon>Bacteroidales</taxon>
        <taxon>Bacteroidaceae</taxon>
        <taxon>Bacteroides</taxon>
    </lineage>
</organism>
<dbReference type="EMBL" id="JGDB01000378">
    <property type="protein sequence ID" value="EXY87807.1"/>
    <property type="molecule type" value="Genomic_DNA"/>
</dbReference>
<dbReference type="Proteomes" id="UP000020773">
    <property type="component" value="Unassembled WGS sequence"/>
</dbReference>
<sequence length="40" mass="4750">MKVKNLLRSVTGCKQHYRKEINQKSILHIYICTVYIISNL</sequence>
<dbReference type="AlphaFoldDB" id="A0A015TZ88"/>
<reference evidence="1 2" key="1">
    <citation type="submission" date="2014-02" db="EMBL/GenBank/DDBJ databases">
        <authorList>
            <person name="Sears C."/>
            <person name="Carroll K."/>
            <person name="Sack B.R."/>
            <person name="Qadri F."/>
            <person name="Myers L.L."/>
            <person name="Chung G.-T."/>
            <person name="Escheverria P."/>
            <person name="Fraser C.M."/>
            <person name="Sadzewicz L."/>
            <person name="Shefchek K.A."/>
            <person name="Tallon L."/>
            <person name="Das S.P."/>
            <person name="Daugherty S."/>
            <person name="Mongodin E.F."/>
        </authorList>
    </citation>
    <scope>NUCLEOTIDE SEQUENCE [LARGE SCALE GENOMIC DNA]</scope>
    <source>
        <strain evidence="2">3998T(B)3</strain>
    </source>
</reference>
<accession>A0A015TZ88</accession>
<name>A0A015TZ88_BACFG</name>
<proteinExistence type="predicted"/>
<evidence type="ECO:0000313" key="2">
    <source>
        <dbReference type="Proteomes" id="UP000020773"/>
    </source>
</evidence>